<dbReference type="InterPro" id="IPR000276">
    <property type="entry name" value="GPCR_Rhodpsn"/>
</dbReference>
<dbReference type="EMBL" id="JAIWYP010000006">
    <property type="protein sequence ID" value="KAH3814702.1"/>
    <property type="molecule type" value="Genomic_DNA"/>
</dbReference>
<dbReference type="PRINTS" id="PR00237">
    <property type="entry name" value="GPCRRHODOPSN"/>
</dbReference>
<dbReference type="SUPFAM" id="SSF81321">
    <property type="entry name" value="Family A G protein-coupled receptor-like"/>
    <property type="match status" value="1"/>
</dbReference>
<comment type="caution">
    <text evidence="8">The sequence shown here is derived from an EMBL/GenBank/DDBJ whole genome shotgun (WGS) entry which is preliminary data.</text>
</comment>
<accession>A0A9D4JP46</accession>
<evidence type="ECO:0000256" key="1">
    <source>
        <dbReference type="ARBA" id="ARBA00004370"/>
    </source>
</evidence>
<evidence type="ECO:0000313" key="8">
    <source>
        <dbReference type="EMBL" id="KAH3814702.1"/>
    </source>
</evidence>
<dbReference type="PROSITE" id="PS50262">
    <property type="entry name" value="G_PROTEIN_RECEP_F1_2"/>
    <property type="match status" value="1"/>
</dbReference>
<protein>
    <recommendedName>
        <fullName evidence="7">G-protein coupled receptors family 1 profile domain-containing protein</fullName>
    </recommendedName>
</protein>
<dbReference type="OrthoDB" id="6281784at2759"/>
<feature type="transmembrane region" description="Helical" evidence="6">
    <location>
        <begin position="109"/>
        <end position="133"/>
    </location>
</feature>
<feature type="region of interest" description="Disordered" evidence="5">
    <location>
        <begin position="388"/>
        <end position="408"/>
    </location>
</feature>
<dbReference type="Pfam" id="PF00001">
    <property type="entry name" value="7tm_1"/>
    <property type="match status" value="2"/>
</dbReference>
<dbReference type="InterPro" id="IPR052954">
    <property type="entry name" value="GPCR-Ligand_Int"/>
</dbReference>
<dbReference type="InterPro" id="IPR017452">
    <property type="entry name" value="GPCR_Rhodpsn_7TM"/>
</dbReference>
<feature type="domain" description="G-protein coupled receptors family 1 profile" evidence="7">
    <location>
        <begin position="44"/>
        <end position="349"/>
    </location>
</feature>
<dbReference type="GO" id="GO:0016020">
    <property type="term" value="C:membrane"/>
    <property type="evidence" value="ECO:0007669"/>
    <property type="project" value="UniProtKB-SubCell"/>
</dbReference>
<dbReference type="AlphaFoldDB" id="A0A9D4JP46"/>
<dbReference type="PANTHER" id="PTHR46641:SF2">
    <property type="entry name" value="FMRFAMIDE RECEPTOR"/>
    <property type="match status" value="1"/>
</dbReference>
<evidence type="ECO:0000256" key="2">
    <source>
        <dbReference type="ARBA" id="ARBA00022692"/>
    </source>
</evidence>
<keyword evidence="4 6" id="KW-0472">Membrane</keyword>
<keyword evidence="2 6" id="KW-0812">Transmembrane</keyword>
<evidence type="ECO:0000259" key="7">
    <source>
        <dbReference type="PROSITE" id="PS50262"/>
    </source>
</evidence>
<feature type="transmembrane region" description="Helical" evidence="6">
    <location>
        <begin position="298"/>
        <end position="321"/>
    </location>
</feature>
<feature type="transmembrane region" description="Helical" evidence="6">
    <location>
        <begin position="327"/>
        <end position="349"/>
    </location>
</feature>
<evidence type="ECO:0000256" key="4">
    <source>
        <dbReference type="ARBA" id="ARBA00023136"/>
    </source>
</evidence>
<feature type="transmembrane region" description="Helical" evidence="6">
    <location>
        <begin position="27"/>
        <end position="51"/>
    </location>
</feature>
<evidence type="ECO:0000256" key="3">
    <source>
        <dbReference type="ARBA" id="ARBA00022989"/>
    </source>
</evidence>
<proteinExistence type="predicted"/>
<feature type="transmembrane region" description="Helical" evidence="6">
    <location>
        <begin position="246"/>
        <end position="270"/>
    </location>
</feature>
<evidence type="ECO:0000256" key="5">
    <source>
        <dbReference type="SAM" id="MobiDB-lite"/>
    </source>
</evidence>
<dbReference type="Gene3D" id="1.20.1070.10">
    <property type="entry name" value="Rhodopsin 7-helix transmembrane proteins"/>
    <property type="match status" value="1"/>
</dbReference>
<organism evidence="8 9">
    <name type="scientific">Dreissena polymorpha</name>
    <name type="common">Zebra mussel</name>
    <name type="synonym">Mytilus polymorpha</name>
    <dbReference type="NCBI Taxonomy" id="45954"/>
    <lineage>
        <taxon>Eukaryota</taxon>
        <taxon>Metazoa</taxon>
        <taxon>Spiralia</taxon>
        <taxon>Lophotrochozoa</taxon>
        <taxon>Mollusca</taxon>
        <taxon>Bivalvia</taxon>
        <taxon>Autobranchia</taxon>
        <taxon>Heteroconchia</taxon>
        <taxon>Euheterodonta</taxon>
        <taxon>Imparidentia</taxon>
        <taxon>Neoheterodontei</taxon>
        <taxon>Myida</taxon>
        <taxon>Dreissenoidea</taxon>
        <taxon>Dreissenidae</taxon>
        <taxon>Dreissena</taxon>
    </lineage>
</organism>
<keyword evidence="3 6" id="KW-1133">Transmembrane helix</keyword>
<reference evidence="8" key="1">
    <citation type="journal article" date="2019" name="bioRxiv">
        <title>The Genome of the Zebra Mussel, Dreissena polymorpha: A Resource for Invasive Species Research.</title>
        <authorList>
            <person name="McCartney M.A."/>
            <person name="Auch B."/>
            <person name="Kono T."/>
            <person name="Mallez S."/>
            <person name="Zhang Y."/>
            <person name="Obille A."/>
            <person name="Becker A."/>
            <person name="Abrahante J.E."/>
            <person name="Garbe J."/>
            <person name="Badalamenti J.P."/>
            <person name="Herman A."/>
            <person name="Mangelson H."/>
            <person name="Liachko I."/>
            <person name="Sullivan S."/>
            <person name="Sone E.D."/>
            <person name="Koren S."/>
            <person name="Silverstein K.A.T."/>
            <person name="Beckman K.B."/>
            <person name="Gohl D.M."/>
        </authorList>
    </citation>
    <scope>NUCLEOTIDE SEQUENCE</scope>
    <source>
        <strain evidence="8">Duluth1</strain>
        <tissue evidence="8">Whole animal</tissue>
    </source>
</reference>
<dbReference type="GO" id="GO:0004930">
    <property type="term" value="F:G protein-coupled receptor activity"/>
    <property type="evidence" value="ECO:0007669"/>
    <property type="project" value="InterPro"/>
</dbReference>
<feature type="transmembrane region" description="Helical" evidence="6">
    <location>
        <begin position="154"/>
        <end position="170"/>
    </location>
</feature>
<evidence type="ECO:0000256" key="6">
    <source>
        <dbReference type="SAM" id="Phobius"/>
    </source>
</evidence>
<gene>
    <name evidence="8" type="ORF">DPMN_143210</name>
</gene>
<dbReference type="PANTHER" id="PTHR46641">
    <property type="entry name" value="FMRFAMIDE RECEPTOR-RELATED"/>
    <property type="match status" value="1"/>
</dbReference>
<keyword evidence="9" id="KW-1185">Reference proteome</keyword>
<feature type="transmembrane region" description="Helical" evidence="6">
    <location>
        <begin position="63"/>
        <end position="89"/>
    </location>
</feature>
<name>A0A9D4JP46_DREPO</name>
<reference evidence="8" key="2">
    <citation type="submission" date="2020-11" db="EMBL/GenBank/DDBJ databases">
        <authorList>
            <person name="McCartney M.A."/>
            <person name="Auch B."/>
            <person name="Kono T."/>
            <person name="Mallez S."/>
            <person name="Becker A."/>
            <person name="Gohl D.M."/>
            <person name="Silverstein K.A.T."/>
            <person name="Koren S."/>
            <person name="Bechman K.B."/>
            <person name="Herman A."/>
            <person name="Abrahante J.E."/>
            <person name="Garbe J."/>
        </authorList>
    </citation>
    <scope>NUCLEOTIDE SEQUENCE</scope>
    <source>
        <strain evidence="8">Duluth1</strain>
        <tissue evidence="8">Whole animal</tissue>
    </source>
</reference>
<sequence length="408" mass="46090">MPVSELNLQVNLSVGGLPFKQDKQLMFIFWGIILPVIGSFGLIGNILNMIVLFRMEMKSMTVYFLRTLVLTDTGIIVGCILGLSSISVTQLHPDNPAMNYYTHVIYPHMYTPINFIVMTLQFTNVWVTVAVTIERYIAICHPFSAENFCNKRNTFILIGCISVIAIAYNIPRCFATKVTECDNITECVTSCVGNRDACRSDAMPNVTQCDNITDCITPCDGNKRDCLSLVTTYLGRTKGYEQYYSVYAYMFVIYIVPLLILIILNILLIIELMRMRTRRTESNILPTPNENSETNMSIVLILIVVVFIICQTPGLVAQFWFLDQDVLSTWLCVSNTLFALNSSVNFLIYTTVGRKFRKILFTIFCLHAQGQRNRGAHNGANELATSTEMPAYASEDEPDETSRLQSVY</sequence>
<comment type="subcellular location">
    <subcellularLocation>
        <location evidence="1">Membrane</location>
    </subcellularLocation>
</comment>
<dbReference type="CDD" id="cd14978">
    <property type="entry name" value="7tmA_FMRFamide_R-like"/>
    <property type="match status" value="1"/>
</dbReference>
<dbReference type="Proteomes" id="UP000828390">
    <property type="component" value="Unassembled WGS sequence"/>
</dbReference>
<evidence type="ECO:0000313" key="9">
    <source>
        <dbReference type="Proteomes" id="UP000828390"/>
    </source>
</evidence>